<comment type="caution">
    <text evidence="1">The sequence shown here is derived from an EMBL/GenBank/DDBJ whole genome shotgun (WGS) entry which is preliminary data.</text>
</comment>
<sequence length="366" mass="43443">MDYTHIYDFIASNGGVTNIDKKYIMYYDETNNPRTFRLTDDGFNVNEHEFFILGGIGFESNKLVSSKDIDGLFSKLQLQENANEVKFKHIRQNAKDFISLLSKPRVTVLIEWLYEKQYFIHYSYVDNFYYTIVDIVDSMEASWFGGPEFNRELKDHLYSLIKEYQNWFISLLIEVDYPNIKNHRKFIGKIVDWIWTINISDNFHLEYLRQSLKSYKNRHLVFLAGNEDKVAISDYSVFYANLIVTYPKSEHIFDHELFVEEILHTNPIELSGHKLNYKFVDSKDERLVQVSDLIVGVLRYWMALLESVNIEKLREILNELSELQKAKMKQFQEILLYSLDISTGFKHGIGSNEFELKILFFLEYDF</sequence>
<gene>
    <name evidence="1" type="ORF">GX355_03375</name>
</gene>
<dbReference type="InterPro" id="IPR024524">
    <property type="entry name" value="DUF3800"/>
</dbReference>
<protein>
    <submittedName>
        <fullName evidence="1">DUF3800 domain-containing protein</fullName>
    </submittedName>
</protein>
<dbReference type="RefSeq" id="WP_276647065.1">
    <property type="nucleotide sequence ID" value="NZ_JAAYSM010000106.1"/>
</dbReference>
<proteinExistence type="predicted"/>
<name>A0A7X8GZP4_9LACT</name>
<dbReference type="AlphaFoldDB" id="A0A7X8GZP4"/>
<evidence type="ECO:0000313" key="2">
    <source>
        <dbReference type="Proteomes" id="UP000541058"/>
    </source>
</evidence>
<dbReference type="EMBL" id="JAAYSM010000106">
    <property type="protein sequence ID" value="NLJ17878.1"/>
    <property type="molecule type" value="Genomic_DNA"/>
</dbReference>
<dbReference type="Proteomes" id="UP000541058">
    <property type="component" value="Unassembled WGS sequence"/>
</dbReference>
<evidence type="ECO:0000313" key="1">
    <source>
        <dbReference type="EMBL" id="NLJ17878.1"/>
    </source>
</evidence>
<organism evidence="1 2">
    <name type="scientific">Globicatella sulfidifaciens</name>
    <dbReference type="NCBI Taxonomy" id="136093"/>
    <lineage>
        <taxon>Bacteria</taxon>
        <taxon>Bacillati</taxon>
        <taxon>Bacillota</taxon>
        <taxon>Bacilli</taxon>
        <taxon>Lactobacillales</taxon>
        <taxon>Aerococcaceae</taxon>
        <taxon>Globicatella</taxon>
    </lineage>
</organism>
<reference evidence="1 2" key="1">
    <citation type="journal article" date="2020" name="Biotechnol. Biofuels">
        <title>New insights from the biogas microbiome by comprehensive genome-resolved metagenomics of nearly 1600 species originating from multiple anaerobic digesters.</title>
        <authorList>
            <person name="Campanaro S."/>
            <person name="Treu L."/>
            <person name="Rodriguez-R L.M."/>
            <person name="Kovalovszki A."/>
            <person name="Ziels R.M."/>
            <person name="Maus I."/>
            <person name="Zhu X."/>
            <person name="Kougias P.G."/>
            <person name="Basile A."/>
            <person name="Luo G."/>
            <person name="Schluter A."/>
            <person name="Konstantinidis K.T."/>
            <person name="Angelidaki I."/>
        </authorList>
    </citation>
    <scope>NUCLEOTIDE SEQUENCE [LARGE SCALE GENOMIC DNA]</scope>
    <source>
        <strain evidence="1">AS23ysBPME_34</strain>
    </source>
</reference>
<accession>A0A7X8GZP4</accession>
<dbReference type="Pfam" id="PF12686">
    <property type="entry name" value="DUF3800"/>
    <property type="match status" value="1"/>
</dbReference>